<protein>
    <submittedName>
        <fullName evidence="2">Uncharacterized protein</fullName>
    </submittedName>
</protein>
<dbReference type="EMBL" id="VSRR010074376">
    <property type="protein sequence ID" value="MPC87391.1"/>
    <property type="molecule type" value="Genomic_DNA"/>
</dbReference>
<gene>
    <name evidence="2" type="ORF">E2C01_082252</name>
</gene>
<dbReference type="Proteomes" id="UP000324222">
    <property type="component" value="Unassembled WGS sequence"/>
</dbReference>
<accession>A0A5B7IPF1</accession>
<reference evidence="2 3" key="1">
    <citation type="submission" date="2019-05" db="EMBL/GenBank/DDBJ databases">
        <title>Another draft genome of Portunus trituberculatus and its Hox gene families provides insights of decapod evolution.</title>
        <authorList>
            <person name="Jeong J.-H."/>
            <person name="Song I."/>
            <person name="Kim S."/>
            <person name="Choi T."/>
            <person name="Kim D."/>
            <person name="Ryu S."/>
            <person name="Kim W."/>
        </authorList>
    </citation>
    <scope>NUCLEOTIDE SEQUENCE [LARGE SCALE GENOMIC DNA]</scope>
    <source>
        <tissue evidence="2">Muscle</tissue>
    </source>
</reference>
<sequence>MVQKLSKLGKSTGGGASLTKIIGNPFSGPCEQRLAGTNITPAHRGSPSPCHHLIQIKSKLKNTVHTIMHEHPSNTALPWLQVLTAGRSRHSQTSQRRSSSNNRYYY</sequence>
<feature type="compositionally biased region" description="Low complexity" evidence="1">
    <location>
        <begin position="1"/>
        <end position="10"/>
    </location>
</feature>
<feature type="compositionally biased region" description="Low complexity" evidence="1">
    <location>
        <begin position="91"/>
        <end position="106"/>
    </location>
</feature>
<name>A0A5B7IPF1_PORTR</name>
<evidence type="ECO:0000313" key="2">
    <source>
        <dbReference type="EMBL" id="MPC87391.1"/>
    </source>
</evidence>
<dbReference type="AlphaFoldDB" id="A0A5B7IPF1"/>
<comment type="caution">
    <text evidence="2">The sequence shown here is derived from an EMBL/GenBank/DDBJ whole genome shotgun (WGS) entry which is preliminary data.</text>
</comment>
<evidence type="ECO:0000313" key="3">
    <source>
        <dbReference type="Proteomes" id="UP000324222"/>
    </source>
</evidence>
<keyword evidence="3" id="KW-1185">Reference proteome</keyword>
<proteinExistence type="predicted"/>
<feature type="region of interest" description="Disordered" evidence="1">
    <location>
        <begin position="86"/>
        <end position="106"/>
    </location>
</feature>
<organism evidence="2 3">
    <name type="scientific">Portunus trituberculatus</name>
    <name type="common">Swimming crab</name>
    <name type="synonym">Neptunus trituberculatus</name>
    <dbReference type="NCBI Taxonomy" id="210409"/>
    <lineage>
        <taxon>Eukaryota</taxon>
        <taxon>Metazoa</taxon>
        <taxon>Ecdysozoa</taxon>
        <taxon>Arthropoda</taxon>
        <taxon>Crustacea</taxon>
        <taxon>Multicrustacea</taxon>
        <taxon>Malacostraca</taxon>
        <taxon>Eumalacostraca</taxon>
        <taxon>Eucarida</taxon>
        <taxon>Decapoda</taxon>
        <taxon>Pleocyemata</taxon>
        <taxon>Brachyura</taxon>
        <taxon>Eubrachyura</taxon>
        <taxon>Portunoidea</taxon>
        <taxon>Portunidae</taxon>
        <taxon>Portuninae</taxon>
        <taxon>Portunus</taxon>
    </lineage>
</organism>
<feature type="region of interest" description="Disordered" evidence="1">
    <location>
        <begin position="1"/>
        <end position="24"/>
    </location>
</feature>
<evidence type="ECO:0000256" key="1">
    <source>
        <dbReference type="SAM" id="MobiDB-lite"/>
    </source>
</evidence>